<dbReference type="InterPro" id="IPR001054">
    <property type="entry name" value="A/G_cyclase"/>
</dbReference>
<dbReference type="Gene3D" id="3.30.70.1230">
    <property type="entry name" value="Nucleotide cyclase"/>
    <property type="match status" value="1"/>
</dbReference>
<feature type="domain" description="Ras-associating" evidence="15">
    <location>
        <begin position="396"/>
        <end position="497"/>
    </location>
</feature>
<dbReference type="InterPro" id="IPR032675">
    <property type="entry name" value="LRR_dom_sf"/>
</dbReference>
<dbReference type="CDD" id="cd17214">
    <property type="entry name" value="RA_CYR1_like"/>
    <property type="match status" value="1"/>
</dbReference>
<evidence type="ECO:0000256" key="7">
    <source>
        <dbReference type="ARBA" id="ARBA00022737"/>
    </source>
</evidence>
<evidence type="ECO:0000256" key="3">
    <source>
        <dbReference type="ARBA" id="ARBA00012201"/>
    </source>
</evidence>
<keyword evidence="6" id="KW-0479">Metal-binding</keyword>
<dbReference type="SMART" id="SM00044">
    <property type="entry name" value="CYCc"/>
    <property type="match status" value="1"/>
</dbReference>
<evidence type="ECO:0000259" key="14">
    <source>
        <dbReference type="PROSITE" id="PS50125"/>
    </source>
</evidence>
<dbReference type="Gene3D" id="3.80.10.10">
    <property type="entry name" value="Ribonuclease Inhibitor"/>
    <property type="match status" value="4"/>
</dbReference>
<dbReference type="CDD" id="cd07302">
    <property type="entry name" value="CHD"/>
    <property type="match status" value="1"/>
</dbReference>
<evidence type="ECO:0000256" key="10">
    <source>
        <dbReference type="ARBA" id="ARBA00023239"/>
    </source>
</evidence>
<dbReference type="PROSITE" id="PS51746">
    <property type="entry name" value="PPM_2"/>
    <property type="match status" value="1"/>
</dbReference>
<evidence type="ECO:0000256" key="2">
    <source>
        <dbReference type="ARBA" id="ARBA00005381"/>
    </source>
</evidence>
<dbReference type="PROSITE" id="PS50125">
    <property type="entry name" value="GUANYLATE_CYCLASE_2"/>
    <property type="match status" value="1"/>
</dbReference>
<dbReference type="InterPro" id="IPR001932">
    <property type="entry name" value="PPM-type_phosphatase-like_dom"/>
</dbReference>
<dbReference type="SMART" id="SM00332">
    <property type="entry name" value="PP2Cc"/>
    <property type="match status" value="1"/>
</dbReference>
<dbReference type="OrthoDB" id="2021138at2759"/>
<reference evidence="17" key="1">
    <citation type="journal article" date="2020" name="Nat. Commun.">
        <title>Large-scale genome sequencing of mycorrhizal fungi provides insights into the early evolution of symbiotic traits.</title>
        <authorList>
            <person name="Miyauchi S."/>
            <person name="Kiss E."/>
            <person name="Kuo A."/>
            <person name="Drula E."/>
            <person name="Kohler A."/>
            <person name="Sanchez-Garcia M."/>
            <person name="Morin E."/>
            <person name="Andreopoulos B."/>
            <person name="Barry K.W."/>
            <person name="Bonito G."/>
            <person name="Buee M."/>
            <person name="Carver A."/>
            <person name="Chen C."/>
            <person name="Cichocki N."/>
            <person name="Clum A."/>
            <person name="Culley D."/>
            <person name="Crous P.W."/>
            <person name="Fauchery L."/>
            <person name="Girlanda M."/>
            <person name="Hayes R.D."/>
            <person name="Keri Z."/>
            <person name="LaButti K."/>
            <person name="Lipzen A."/>
            <person name="Lombard V."/>
            <person name="Magnuson J."/>
            <person name="Maillard F."/>
            <person name="Murat C."/>
            <person name="Nolan M."/>
            <person name="Ohm R.A."/>
            <person name="Pangilinan J."/>
            <person name="Pereira M.F."/>
            <person name="Perotto S."/>
            <person name="Peter M."/>
            <person name="Pfister S."/>
            <person name="Riley R."/>
            <person name="Sitrit Y."/>
            <person name="Stielow J.B."/>
            <person name="Szollosi G."/>
            <person name="Zifcakova L."/>
            <person name="Stursova M."/>
            <person name="Spatafora J.W."/>
            <person name="Tedersoo L."/>
            <person name="Vaario L.M."/>
            <person name="Yamada A."/>
            <person name="Yan M."/>
            <person name="Wang P."/>
            <person name="Xu J."/>
            <person name="Bruns T."/>
            <person name="Baldrian P."/>
            <person name="Vilgalys R."/>
            <person name="Dunand C."/>
            <person name="Henrissat B."/>
            <person name="Grigoriev I.V."/>
            <person name="Hibbett D."/>
            <person name="Nagy L.G."/>
            <person name="Martin F.M."/>
        </authorList>
    </citation>
    <scope>NUCLEOTIDE SEQUENCE</scope>
    <source>
        <strain evidence="17">UP504</strain>
    </source>
</reference>
<dbReference type="GO" id="GO:0035556">
    <property type="term" value="P:intracellular signal transduction"/>
    <property type="evidence" value="ECO:0007669"/>
    <property type="project" value="InterPro"/>
</dbReference>
<dbReference type="GO" id="GO:0004016">
    <property type="term" value="F:adenylate cyclase activity"/>
    <property type="evidence" value="ECO:0007669"/>
    <property type="project" value="UniProtKB-EC"/>
</dbReference>
<dbReference type="PROSITE" id="PS50200">
    <property type="entry name" value="RA"/>
    <property type="match status" value="1"/>
</dbReference>
<keyword evidence="9" id="KW-0115">cAMP biosynthesis</keyword>
<keyword evidence="18" id="KW-1185">Reference proteome</keyword>
<dbReference type="InterPro" id="IPR025875">
    <property type="entry name" value="Leu-rich_rpt_4"/>
</dbReference>
<dbReference type="Pfam" id="PF00481">
    <property type="entry name" value="PP2C"/>
    <property type="match status" value="1"/>
</dbReference>
<evidence type="ECO:0000313" key="17">
    <source>
        <dbReference type="EMBL" id="KAF9520983.1"/>
    </source>
</evidence>
<dbReference type="GO" id="GO:0005737">
    <property type="term" value="C:cytoplasm"/>
    <property type="evidence" value="ECO:0007669"/>
    <property type="project" value="TreeGrafter"/>
</dbReference>
<dbReference type="SMART" id="SM00364">
    <property type="entry name" value="LRR_BAC"/>
    <property type="match status" value="10"/>
</dbReference>
<dbReference type="Pfam" id="PF13855">
    <property type="entry name" value="LRR_8"/>
    <property type="match status" value="3"/>
</dbReference>
<dbReference type="Pfam" id="PF00211">
    <property type="entry name" value="Guanylate_cyc"/>
    <property type="match status" value="1"/>
</dbReference>
<evidence type="ECO:0000256" key="6">
    <source>
        <dbReference type="ARBA" id="ARBA00022723"/>
    </source>
</evidence>
<dbReference type="SUPFAM" id="SSF55073">
    <property type="entry name" value="Nucleotide cyclase"/>
    <property type="match status" value="1"/>
</dbReference>
<dbReference type="Pfam" id="PF12799">
    <property type="entry name" value="LRR_4"/>
    <property type="match status" value="1"/>
</dbReference>
<feature type="compositionally biased region" description="Low complexity" evidence="13">
    <location>
        <begin position="157"/>
        <end position="170"/>
    </location>
</feature>
<evidence type="ECO:0000256" key="8">
    <source>
        <dbReference type="ARBA" id="ARBA00022842"/>
    </source>
</evidence>
<evidence type="ECO:0000259" key="15">
    <source>
        <dbReference type="PROSITE" id="PS50200"/>
    </source>
</evidence>
<proteinExistence type="inferred from homology"/>
<dbReference type="PANTHER" id="PTHR48051">
    <property type="match status" value="1"/>
</dbReference>
<dbReference type="SUPFAM" id="SSF81606">
    <property type="entry name" value="PP2C-like"/>
    <property type="match status" value="1"/>
</dbReference>
<keyword evidence="5" id="KW-0433">Leucine-rich repeat</keyword>
<protein>
    <recommendedName>
        <fullName evidence="4">Adenylate cyclase</fullName>
        <ecNumber evidence="3">4.6.1.1</ecNumber>
    </recommendedName>
    <alternativeName>
        <fullName evidence="11">ATP pyrophosphate-lyase</fullName>
    </alternativeName>
    <alternativeName>
        <fullName evidence="12">Adenylyl cyclase</fullName>
    </alternativeName>
</protein>
<dbReference type="Gene3D" id="3.60.40.10">
    <property type="entry name" value="PPM-type phosphatase domain"/>
    <property type="match status" value="1"/>
</dbReference>
<dbReference type="Proteomes" id="UP000886523">
    <property type="component" value="Unassembled WGS sequence"/>
</dbReference>
<dbReference type="SUPFAM" id="SSF52058">
    <property type="entry name" value="L domain-like"/>
    <property type="match status" value="1"/>
</dbReference>
<evidence type="ECO:0000256" key="5">
    <source>
        <dbReference type="ARBA" id="ARBA00022614"/>
    </source>
</evidence>
<dbReference type="SMART" id="SM00369">
    <property type="entry name" value="LRR_TYP"/>
    <property type="match status" value="10"/>
</dbReference>
<dbReference type="InterPro" id="IPR003591">
    <property type="entry name" value="Leu-rich_rpt_typical-subtyp"/>
</dbReference>
<feature type="domain" description="PPM-type phosphatase" evidence="16">
    <location>
        <begin position="1139"/>
        <end position="1424"/>
    </location>
</feature>
<evidence type="ECO:0000259" key="16">
    <source>
        <dbReference type="PROSITE" id="PS51746"/>
    </source>
</evidence>
<feature type="region of interest" description="Disordered" evidence="13">
    <location>
        <begin position="157"/>
        <end position="230"/>
    </location>
</feature>
<dbReference type="SUPFAM" id="SSF52047">
    <property type="entry name" value="RNI-like"/>
    <property type="match status" value="1"/>
</dbReference>
<comment type="catalytic activity">
    <reaction evidence="1">
        <text>ATP = 3',5'-cyclic AMP + diphosphate</text>
        <dbReference type="Rhea" id="RHEA:15389"/>
        <dbReference type="ChEBI" id="CHEBI:30616"/>
        <dbReference type="ChEBI" id="CHEBI:33019"/>
        <dbReference type="ChEBI" id="CHEBI:58165"/>
        <dbReference type="EC" id="4.6.1.1"/>
    </reaction>
</comment>
<sequence length="1831" mass="201756">MSAAGLTTPPVSTNDPWGVIHDIGLGIPDDILPIHRDDSAVAAIAPWLLDPTPPTPQQTKRSFGFASMSSTSRLRSANNANLRSRGSSDASQPEVPMPLDSNPHKDGKKSFFNFIKKKASRHAFPRDDGIDRFGTQSISSFGAGSISGSDSKISIQATAFPPSTSGSSFSPQPPSKRFRKASKPKSPGYQDPTLTLDTNLGDMSGIIDPSRVGTRHSPGDAPVRSPWDQPSVIGSGDYTVSSPFPGPSTYVGEAAFANVNPFLGGFTPRHGKGRFNSAASGISPKTTHRPVEPIYTPFPPPLPPVNSNHSGSPTWVAPESWATIPREGGKERDLSSDEEDFGQELKRDRPPSPSTSRSLGAHVSQRRVSPRRMREKSLPAPPPLSPNIDPERRYSPPTSIRIYRTDGQYHVVNCPLRTTVSDMRVALTKRLSIRGDTHRLYLRERGRERALGNREEPAMILRRRLEQAGYVQADDLDAMGGEDLGFLLRFVFRNASLGGVEADDDTFATDFEHIELAERGLETVPIVLHQHASSIITLNLSKNPLVDLPLDFIQNCTSLAELRLSHVSMKRVPHTIREIKSLQWLDISCNRIVELDSAGLNDIPNLRQVFVQNNRISNLPRSFADMKSLKFLNISNNKFDRIPPVVCDIINLVDLDVSFNSISHFPPEMGRLLHLERLIIVGNQITSFPPECRKMVSLRELDCRRNLISDLSPLSDLPGLESLLAEYNQAHVLDLAVGPKLLTLSTSHNPITKFNVRPLSNGIQYPLISLDLSNMKLSTLDDDGAVFSAFTSLVSLKLDYNKFHSIPDVICTLLDLEYLSCTNNDLHTLPTNIGQLQKLRTLNVHNNNIKVIPESIWECGSLVELNISSNLLDTWQDPAVMPSSTQPIAPSFTGTPFPEAEKAIPDSTERKGSAAGLSSSSRSIPPLANSLQRLLLADNHLGYDSRTGFNIFRPLAMMRELRVLNLSFNKIGELPPLHLQTFAQLQELYLSGNNLTSLAGEEMQKLSKLKVLHLNGNKLQTLPAELRRVGALETLDVGNNQLKYNIANWQYDWNWNFNSELKYLNLSGNKRLEIKNHQMQGMGMGIGAFHVAPPLFDFANLNKLRVLGLMDVTLVVPSVPDDNLDRRVRTSDTEINGMAYGIADTLGKVDGPSTFDLVLRNFRGKDNESLFCMFGRAVPNATTNRAAKYLHENFARSLTDALAKSLERSGSVATEDVPDSMRSAFLSLNRGLYEHLATKRSDSPGPGRKLSTISAAGPVDQDLKSGASAVVVYIKDHPQVKTMYIANVGNMLAVVSRSNGASTPVSVKHDPFDRSETIRIRAAEGWVSPKGMVNDEEDLSRSFGLFHLLPAVNARPDVRSYRLSEEDELVIIGNRGLWDFVSLRTAVDIARVNRHDPMKAAQMLRDFAMSYGADGNTVIMVIAVADLFGNSPRSRAPAADADPFTYLPARRVAPRMERERLLTLLDEEIPPPVGYLALVFTDIRNSTSLWEKNAGMALAMKVHNELLRRQLRLIGGYEVKTEGDSFMVSFHTVSAALLWCFMVQTELLKGDWPIEILESEEGEEILDQRGRIVARGLSVRMGIHWGKPVCVEDALTARMDYFGPMVNRAARIMSQAQGGQIMISSDVVKEINRMAEGSEGAEGPQSHVDALKKMGIEIVEVGERSLKGLEVPEFLSLVFPSELIGRTEPRNVPSPAAGSRVHPSVEQIKQLALVTIRLEALASGRVFRGTQRKSLQSTTSDALLTQSLESSLIMYADAELLIPNIRPDSSEQDLLLILDTFSCRIENALSTLRLKEMENILAKFDGTTPSDPNILLQAIAAIKSGSVILPN</sequence>
<dbReference type="InterPro" id="IPR001611">
    <property type="entry name" value="Leu-rich_rpt"/>
</dbReference>
<dbReference type="GO" id="GO:0006171">
    <property type="term" value="P:cAMP biosynthetic process"/>
    <property type="evidence" value="ECO:0007669"/>
    <property type="project" value="UniProtKB-KW"/>
</dbReference>
<keyword evidence="7" id="KW-0677">Repeat</keyword>
<feature type="domain" description="Guanylate cyclase" evidence="14">
    <location>
        <begin position="1477"/>
        <end position="1613"/>
    </location>
</feature>
<dbReference type="InterPro" id="IPR055071">
    <property type="entry name" value="RA_PHLPP-like"/>
</dbReference>
<evidence type="ECO:0000256" key="1">
    <source>
        <dbReference type="ARBA" id="ARBA00001593"/>
    </source>
</evidence>
<evidence type="ECO:0000256" key="13">
    <source>
        <dbReference type="SAM" id="MobiDB-lite"/>
    </source>
</evidence>
<feature type="compositionally biased region" description="Basic residues" evidence="13">
    <location>
        <begin position="364"/>
        <end position="374"/>
    </location>
</feature>
<evidence type="ECO:0000256" key="9">
    <source>
        <dbReference type="ARBA" id="ARBA00022998"/>
    </source>
</evidence>
<dbReference type="CDD" id="cd00143">
    <property type="entry name" value="PP2Cc"/>
    <property type="match status" value="1"/>
</dbReference>
<dbReference type="PROSITE" id="PS51450">
    <property type="entry name" value="LRR"/>
    <property type="match status" value="4"/>
</dbReference>
<organism evidence="17 18">
    <name type="scientific">Hydnum rufescens UP504</name>
    <dbReference type="NCBI Taxonomy" id="1448309"/>
    <lineage>
        <taxon>Eukaryota</taxon>
        <taxon>Fungi</taxon>
        <taxon>Dikarya</taxon>
        <taxon>Basidiomycota</taxon>
        <taxon>Agaricomycotina</taxon>
        <taxon>Agaricomycetes</taxon>
        <taxon>Cantharellales</taxon>
        <taxon>Hydnaceae</taxon>
        <taxon>Hydnum</taxon>
    </lineage>
</organism>
<keyword evidence="8" id="KW-0460">Magnesium</keyword>
<dbReference type="InterPro" id="IPR050216">
    <property type="entry name" value="LRR_domain-containing"/>
</dbReference>
<comment type="caution">
    <text evidence="17">The sequence shown here is derived from an EMBL/GenBank/DDBJ whole genome shotgun (WGS) entry which is preliminary data.</text>
</comment>
<gene>
    <name evidence="17" type="ORF">BS47DRAFT_1480946</name>
</gene>
<keyword evidence="10" id="KW-0456">Lyase</keyword>
<feature type="compositionally biased region" description="Basic and acidic residues" evidence="13">
    <location>
        <begin position="899"/>
        <end position="912"/>
    </location>
</feature>
<dbReference type="InterPro" id="IPR029787">
    <property type="entry name" value="Nucleotide_cyclase"/>
</dbReference>
<evidence type="ECO:0000313" key="18">
    <source>
        <dbReference type="Proteomes" id="UP000886523"/>
    </source>
</evidence>
<accession>A0A9P6BAZ3</accession>
<dbReference type="InterPro" id="IPR036457">
    <property type="entry name" value="PPM-type-like_dom_sf"/>
</dbReference>
<feature type="compositionally biased region" description="Polar residues" evidence="13">
    <location>
        <begin position="67"/>
        <end position="91"/>
    </location>
</feature>
<feature type="region of interest" description="Disordered" evidence="13">
    <location>
        <begin position="49"/>
        <end position="108"/>
    </location>
</feature>
<evidence type="ECO:0000256" key="12">
    <source>
        <dbReference type="ARBA" id="ARBA00032637"/>
    </source>
</evidence>
<dbReference type="Pfam" id="PF23010">
    <property type="entry name" value="RA_3"/>
    <property type="match status" value="1"/>
</dbReference>
<feature type="region of interest" description="Disordered" evidence="13">
    <location>
        <begin position="325"/>
        <end position="397"/>
    </location>
</feature>
<dbReference type="EMBL" id="MU128909">
    <property type="protein sequence ID" value="KAF9520983.1"/>
    <property type="molecule type" value="Genomic_DNA"/>
</dbReference>
<feature type="compositionally biased region" description="Low complexity" evidence="13">
    <location>
        <begin position="913"/>
        <end position="922"/>
    </location>
</feature>
<name>A0A9P6BAZ3_9AGAM</name>
<dbReference type="GO" id="GO:0046872">
    <property type="term" value="F:metal ion binding"/>
    <property type="evidence" value="ECO:0007669"/>
    <property type="project" value="UniProtKB-KW"/>
</dbReference>
<dbReference type="PANTHER" id="PTHR48051:SF1">
    <property type="entry name" value="RAS SUPPRESSOR PROTEIN 1"/>
    <property type="match status" value="1"/>
</dbReference>
<dbReference type="EC" id="4.6.1.1" evidence="3"/>
<dbReference type="InterPro" id="IPR000159">
    <property type="entry name" value="RA_dom"/>
</dbReference>
<evidence type="ECO:0000256" key="11">
    <source>
        <dbReference type="ARBA" id="ARBA00032597"/>
    </source>
</evidence>
<evidence type="ECO:0000256" key="4">
    <source>
        <dbReference type="ARBA" id="ARBA00021420"/>
    </source>
</evidence>
<comment type="similarity">
    <text evidence="2">Belongs to the adenylyl cyclase class-3 family.</text>
</comment>
<feature type="region of interest" description="Disordered" evidence="13">
    <location>
        <begin position="887"/>
        <end position="922"/>
    </location>
</feature>